<feature type="domain" description="Antirepressor protein C-terminal" evidence="1">
    <location>
        <begin position="153"/>
        <end position="241"/>
    </location>
</feature>
<dbReference type="EMBL" id="PYOP01000088">
    <property type="protein sequence ID" value="PSW87896.1"/>
    <property type="molecule type" value="Genomic_DNA"/>
</dbReference>
<sequence>MRPLASVMVSVTMSGNRECDLMMHLIKGNNLMNTLNTVTTKNTEATMTHLQIAELTGSRNDTVKASMQRLKDRGVIQLTSMTGVNHKNQETNIFNVTERDSYIVVAQLYPEFTAKLVDYWMTNRNSQPKLPTTFREALLLAAEMEAEKERLAKQIRIDAPKVEAFDSFMDKGRNMTIGQTAKLIGFQRQKDFKVRIKNKWLDRFGKALQIGIKAGYFELKKTSYGETTYITPKGITYFTKLSHIKIPHLLTKAKQNELMLKDDF</sequence>
<proteinExistence type="predicted"/>
<name>A0ABX5GLK1_9GAMM</name>
<dbReference type="InterPro" id="IPR036388">
    <property type="entry name" value="WH-like_DNA-bd_sf"/>
</dbReference>
<accession>A0ABX5GLK1</accession>
<evidence type="ECO:0000313" key="2">
    <source>
        <dbReference type="EMBL" id="PSW87896.1"/>
    </source>
</evidence>
<gene>
    <name evidence="2" type="ORF">C9J52_20635</name>
</gene>
<dbReference type="Proteomes" id="UP000241190">
    <property type="component" value="Unassembled WGS sequence"/>
</dbReference>
<dbReference type="InterPro" id="IPR005039">
    <property type="entry name" value="Ant_C"/>
</dbReference>
<protein>
    <submittedName>
        <fullName evidence="2">Phage regulatory protein/antirepressor Ant</fullName>
    </submittedName>
</protein>
<dbReference type="Pfam" id="PF03374">
    <property type="entry name" value="ANT"/>
    <property type="match status" value="1"/>
</dbReference>
<dbReference type="Gene3D" id="1.10.10.10">
    <property type="entry name" value="Winged helix-like DNA-binding domain superfamily/Winged helix DNA-binding domain"/>
    <property type="match status" value="1"/>
</dbReference>
<evidence type="ECO:0000259" key="1">
    <source>
        <dbReference type="Pfam" id="PF03374"/>
    </source>
</evidence>
<evidence type="ECO:0000313" key="3">
    <source>
        <dbReference type="Proteomes" id="UP000241190"/>
    </source>
</evidence>
<reference evidence="2 3" key="1">
    <citation type="submission" date="2018-03" db="EMBL/GenBank/DDBJ databases">
        <title>Whole genome sequencing of Histamine producing bacteria.</title>
        <authorList>
            <person name="Butler K."/>
        </authorList>
    </citation>
    <scope>NUCLEOTIDE SEQUENCE [LARGE SCALE GENOMIC DNA]</scope>
    <source>
        <strain evidence="2 3">ATCC 51761</strain>
    </source>
</reference>
<comment type="caution">
    <text evidence="2">The sequence shown here is derived from an EMBL/GenBank/DDBJ whole genome shotgun (WGS) entry which is preliminary data.</text>
</comment>
<keyword evidence="3" id="KW-1185">Reference proteome</keyword>
<organism evidence="2 3">
    <name type="scientific">Photobacterium iliopiscarium</name>
    <dbReference type="NCBI Taxonomy" id="56192"/>
    <lineage>
        <taxon>Bacteria</taxon>
        <taxon>Pseudomonadati</taxon>
        <taxon>Pseudomonadota</taxon>
        <taxon>Gammaproteobacteria</taxon>
        <taxon>Vibrionales</taxon>
        <taxon>Vibrionaceae</taxon>
        <taxon>Photobacterium</taxon>
    </lineage>
</organism>